<comment type="caution">
    <text evidence="6">The sequence shown here is derived from an EMBL/GenBank/DDBJ whole genome shotgun (WGS) entry which is preliminary data.</text>
</comment>
<comment type="subcellular location">
    <subcellularLocation>
        <location evidence="1">Membrane</location>
        <topology evidence="1">Multi-pass membrane protein</topology>
    </subcellularLocation>
</comment>
<dbReference type="PANTHER" id="PTHR16950:SF16">
    <property type="entry name" value="ZINC TRANSPORTER ZIP13"/>
    <property type="match status" value="1"/>
</dbReference>
<keyword evidence="3 5" id="KW-1133">Transmembrane helix</keyword>
<feature type="transmembrane region" description="Helical" evidence="5">
    <location>
        <begin position="173"/>
        <end position="194"/>
    </location>
</feature>
<dbReference type="GO" id="GO:0046873">
    <property type="term" value="F:metal ion transmembrane transporter activity"/>
    <property type="evidence" value="ECO:0007669"/>
    <property type="project" value="InterPro"/>
</dbReference>
<evidence type="ECO:0000256" key="2">
    <source>
        <dbReference type="ARBA" id="ARBA00022692"/>
    </source>
</evidence>
<dbReference type="PANTHER" id="PTHR16950">
    <property type="entry name" value="ZINC TRANSPORTER SLC39A7 HISTIDINE-RICH MEMBRANE PROTEIN KE4"/>
    <property type="match status" value="1"/>
</dbReference>
<feature type="transmembrane region" description="Helical" evidence="5">
    <location>
        <begin position="6"/>
        <end position="27"/>
    </location>
</feature>
<evidence type="ECO:0000256" key="4">
    <source>
        <dbReference type="ARBA" id="ARBA00023136"/>
    </source>
</evidence>
<evidence type="ECO:0000313" key="6">
    <source>
        <dbReference type="EMBL" id="HGT70793.1"/>
    </source>
</evidence>
<feature type="transmembrane region" description="Helical" evidence="5">
    <location>
        <begin position="34"/>
        <end position="53"/>
    </location>
</feature>
<dbReference type="InterPro" id="IPR003689">
    <property type="entry name" value="ZIP"/>
</dbReference>
<evidence type="ECO:0000256" key="5">
    <source>
        <dbReference type="SAM" id="Phobius"/>
    </source>
</evidence>
<sequence>MNTLFNTLVATTLISSISLIGVFILFFKKDILNKIVIFLVALSAGAIIGGALLHLLPEAIINVGIDEKQISNIFVWLIIGFCSFFVLEQFLGWHHCHKHSKGDHCSKSSLPTLILISDGIHNAIDGIIIAASFIVSIPTGIASTVAVLLHEIPQEIGDFGVLIYGGMSRKKALIFNFISALMAILGGIIGYFIFNKIEPSLPYVLAFMAGHFIYISASDLIPEIKEGYKKGPKSSFIHFLVFITGITLMFILKFVE</sequence>
<proteinExistence type="predicted"/>
<dbReference type="GO" id="GO:0016020">
    <property type="term" value="C:membrane"/>
    <property type="evidence" value="ECO:0007669"/>
    <property type="project" value="UniProtKB-SubCell"/>
</dbReference>
<evidence type="ECO:0000256" key="3">
    <source>
        <dbReference type="ARBA" id="ARBA00022989"/>
    </source>
</evidence>
<dbReference type="Pfam" id="PF02535">
    <property type="entry name" value="Zip"/>
    <property type="match status" value="2"/>
</dbReference>
<reference evidence="6" key="1">
    <citation type="journal article" date="2020" name="mSystems">
        <title>Genome- and Community-Level Interaction Insights into Carbon Utilization and Element Cycling Functions of Hydrothermarchaeota in Hydrothermal Sediment.</title>
        <authorList>
            <person name="Zhou Z."/>
            <person name="Liu Y."/>
            <person name="Xu W."/>
            <person name="Pan J."/>
            <person name="Luo Z.H."/>
            <person name="Li M."/>
        </authorList>
    </citation>
    <scope>NUCLEOTIDE SEQUENCE [LARGE SCALE GENOMIC DNA]</scope>
    <source>
        <strain evidence="6">SpSt-579</strain>
    </source>
</reference>
<keyword evidence="2 5" id="KW-0812">Transmembrane</keyword>
<name>A0A7C4M2J0_UNCC3</name>
<gene>
    <name evidence="6" type="ORF">ENT43_00855</name>
</gene>
<accession>A0A7C4M2J0</accession>
<feature type="transmembrane region" description="Helical" evidence="5">
    <location>
        <begin position="73"/>
        <end position="91"/>
    </location>
</feature>
<dbReference type="AlphaFoldDB" id="A0A7C4M2J0"/>
<protein>
    <submittedName>
        <fullName evidence="6">ZIP family metal transporter</fullName>
    </submittedName>
</protein>
<organism evidence="6">
    <name type="scientific">candidate division CPR3 bacterium</name>
    <dbReference type="NCBI Taxonomy" id="2268181"/>
    <lineage>
        <taxon>Bacteria</taxon>
        <taxon>Bacteria division CPR3</taxon>
    </lineage>
</organism>
<evidence type="ECO:0000256" key="1">
    <source>
        <dbReference type="ARBA" id="ARBA00004141"/>
    </source>
</evidence>
<feature type="transmembrane region" description="Helical" evidence="5">
    <location>
        <begin position="237"/>
        <end position="255"/>
    </location>
</feature>
<dbReference type="EMBL" id="DSYQ01000003">
    <property type="protein sequence ID" value="HGT70793.1"/>
    <property type="molecule type" value="Genomic_DNA"/>
</dbReference>
<keyword evidence="4 5" id="KW-0472">Membrane</keyword>
<feature type="transmembrane region" description="Helical" evidence="5">
    <location>
        <begin position="200"/>
        <end position="217"/>
    </location>
</feature>